<feature type="transmembrane region" description="Helical" evidence="8">
    <location>
        <begin position="110"/>
        <end position="130"/>
    </location>
</feature>
<dbReference type="PROSITE" id="PS00217">
    <property type="entry name" value="SUGAR_TRANSPORT_2"/>
    <property type="match status" value="1"/>
</dbReference>
<keyword evidence="3 7" id="KW-0813">Transport</keyword>
<feature type="transmembrane region" description="Helical" evidence="8">
    <location>
        <begin position="161"/>
        <end position="183"/>
    </location>
</feature>
<dbReference type="Proteomes" id="UP000053095">
    <property type="component" value="Unassembled WGS sequence"/>
</dbReference>
<accession>A0A6V8HAJ6</accession>
<evidence type="ECO:0000259" key="9">
    <source>
        <dbReference type="PROSITE" id="PS50850"/>
    </source>
</evidence>
<comment type="caution">
    <text evidence="10">The sequence shown here is derived from an EMBL/GenBank/DDBJ whole genome shotgun (WGS) entry which is preliminary data.</text>
</comment>
<feature type="transmembrane region" description="Helical" evidence="8">
    <location>
        <begin position="79"/>
        <end position="98"/>
    </location>
</feature>
<keyword evidence="4 8" id="KW-0812">Transmembrane</keyword>
<dbReference type="InterPro" id="IPR005829">
    <property type="entry name" value="Sugar_transporter_CS"/>
</dbReference>
<dbReference type="InterPro" id="IPR050360">
    <property type="entry name" value="MFS_Sugar_Transporters"/>
</dbReference>
<feature type="transmembrane region" description="Helical" evidence="8">
    <location>
        <begin position="23"/>
        <end position="41"/>
    </location>
</feature>
<evidence type="ECO:0000256" key="4">
    <source>
        <dbReference type="ARBA" id="ARBA00022692"/>
    </source>
</evidence>
<feature type="transmembrane region" description="Helical" evidence="8">
    <location>
        <begin position="136"/>
        <end position="154"/>
    </location>
</feature>
<dbReference type="SUPFAM" id="SSF103473">
    <property type="entry name" value="MFS general substrate transporter"/>
    <property type="match status" value="1"/>
</dbReference>
<feature type="transmembrane region" description="Helical" evidence="8">
    <location>
        <begin position="475"/>
        <end position="493"/>
    </location>
</feature>
<name>A0A6V8HAJ6_TALPI</name>
<evidence type="ECO:0000313" key="11">
    <source>
        <dbReference type="Proteomes" id="UP000053095"/>
    </source>
</evidence>
<feature type="transmembrane region" description="Helical" evidence="8">
    <location>
        <begin position="403"/>
        <end position="422"/>
    </location>
</feature>
<feature type="transmembrane region" description="Helical" evidence="8">
    <location>
        <begin position="203"/>
        <end position="221"/>
    </location>
</feature>
<sequence>MAGGAKKPVNIFRLKNLDEPKQVFNWRLWLAVISFGLMGAARGVDEGLISGAFNSKDFQNYIHYSSYSKVEQTNIKGNVTAMVQIGSVGGALFAFLVCDRIGRIWATRQLCLLWIVGIAIFMGNGGHLGAVYAGRFIAGLGVGQTVVVAPVYLAEIAPASIRGLCTCTFTGFVYLGIVLAYFANYGCQVNIGDTTHNRWLVPTSLHIMFAGIIFLLSFLQYESPRYLVKRGQIEKAVANLSRVRNLPPDHEYIVREIGMIEATHHAEMEATMGSGPLGILKEAFLIPSNLYRVYLTLMAQILSQWSGAGSITVYAPDLFKLLGVTGSNEGLLVSAVFGIIKLIAAVICALFLVDVIGRKRALLLGITLQAISMIYIAGFLTAVPKMGVVSGFQLPASQKGASTGAIVMIYLSGVGWALGWNSMQYLLTAELFPLRIRALCTSMAMTLHFANQYGNSRAVPNMLLPTSQGGIDPKGTFWCFAAITILGGIWVWFSIPETAGRSLESMDRLFALPWYKIGRYGNKDAEEQDRVVDEKMEMAAQSYGTAEHVEGNVPSSRV</sequence>
<proteinExistence type="inferred from homology"/>
<reference evidence="11" key="1">
    <citation type="journal article" date="2015" name="Genome Announc.">
        <title>Draft genome sequence of Talaromyces cellulolyticus strain Y-94, a source of lignocellulosic biomass-degrading enzymes.</title>
        <authorList>
            <person name="Fujii T."/>
            <person name="Koike H."/>
            <person name="Sawayama S."/>
            <person name="Yano S."/>
            <person name="Inoue H."/>
        </authorList>
    </citation>
    <scope>NUCLEOTIDE SEQUENCE [LARGE SCALE GENOMIC DNA]</scope>
    <source>
        <strain evidence="11">Y-94</strain>
    </source>
</reference>
<comment type="subcellular location">
    <subcellularLocation>
        <location evidence="1">Membrane</location>
        <topology evidence="1">Multi-pass membrane protein</topology>
    </subcellularLocation>
</comment>
<evidence type="ECO:0000256" key="2">
    <source>
        <dbReference type="ARBA" id="ARBA00010992"/>
    </source>
</evidence>
<protein>
    <recommendedName>
        <fullName evidence="9">Major facilitator superfamily (MFS) profile domain-containing protein</fullName>
    </recommendedName>
</protein>
<dbReference type="PRINTS" id="PR00171">
    <property type="entry name" value="SUGRTRNSPORT"/>
</dbReference>
<keyword evidence="11" id="KW-1185">Reference proteome</keyword>
<dbReference type="PANTHER" id="PTHR48022">
    <property type="entry name" value="PLASTIDIC GLUCOSE TRANSPORTER 4"/>
    <property type="match status" value="1"/>
</dbReference>
<dbReference type="PANTHER" id="PTHR48022:SF8">
    <property type="entry name" value="MAJOR FACILITATOR SUPERFAMILY (MFS) PROFILE DOMAIN-CONTAINING PROTEIN-RELATED"/>
    <property type="match status" value="1"/>
</dbReference>
<keyword evidence="6 8" id="KW-0472">Membrane</keyword>
<feature type="transmembrane region" description="Helical" evidence="8">
    <location>
        <begin position="335"/>
        <end position="355"/>
    </location>
</feature>
<dbReference type="FunFam" id="1.20.1250.20:FF:000313">
    <property type="entry name" value="MFS quinate transporter"/>
    <property type="match status" value="1"/>
</dbReference>
<feature type="transmembrane region" description="Helical" evidence="8">
    <location>
        <begin position="362"/>
        <end position="383"/>
    </location>
</feature>
<feature type="transmembrane region" description="Helical" evidence="8">
    <location>
        <begin position="293"/>
        <end position="315"/>
    </location>
</feature>
<evidence type="ECO:0000256" key="7">
    <source>
        <dbReference type="RuleBase" id="RU003346"/>
    </source>
</evidence>
<comment type="similarity">
    <text evidence="2 7">Belongs to the major facilitator superfamily. Sugar transporter (TC 2.A.1.1) family.</text>
</comment>
<evidence type="ECO:0000256" key="1">
    <source>
        <dbReference type="ARBA" id="ARBA00004141"/>
    </source>
</evidence>
<evidence type="ECO:0000256" key="3">
    <source>
        <dbReference type="ARBA" id="ARBA00022448"/>
    </source>
</evidence>
<dbReference type="InterPro" id="IPR036259">
    <property type="entry name" value="MFS_trans_sf"/>
</dbReference>
<dbReference type="Pfam" id="PF00083">
    <property type="entry name" value="Sugar_tr"/>
    <property type="match status" value="1"/>
</dbReference>
<feature type="domain" description="Major facilitator superfamily (MFS) profile" evidence="9">
    <location>
        <begin position="31"/>
        <end position="499"/>
    </location>
</feature>
<dbReference type="AlphaFoldDB" id="A0A6V8HAJ6"/>
<dbReference type="InterPro" id="IPR020846">
    <property type="entry name" value="MFS_dom"/>
</dbReference>
<dbReference type="NCBIfam" id="TIGR00879">
    <property type="entry name" value="SP"/>
    <property type="match status" value="1"/>
</dbReference>
<dbReference type="EMBL" id="DF933829">
    <property type="protein sequence ID" value="GAM37939.1"/>
    <property type="molecule type" value="Genomic_DNA"/>
</dbReference>
<dbReference type="InterPro" id="IPR003663">
    <property type="entry name" value="Sugar/inositol_transpt"/>
</dbReference>
<evidence type="ECO:0000256" key="6">
    <source>
        <dbReference type="ARBA" id="ARBA00023136"/>
    </source>
</evidence>
<dbReference type="PROSITE" id="PS50850">
    <property type="entry name" value="MFS"/>
    <property type="match status" value="1"/>
</dbReference>
<dbReference type="PROSITE" id="PS00216">
    <property type="entry name" value="SUGAR_TRANSPORT_1"/>
    <property type="match status" value="1"/>
</dbReference>
<evidence type="ECO:0000256" key="5">
    <source>
        <dbReference type="ARBA" id="ARBA00022989"/>
    </source>
</evidence>
<organism evidence="10 11">
    <name type="scientific">Talaromyces pinophilus</name>
    <name type="common">Penicillium pinophilum</name>
    <dbReference type="NCBI Taxonomy" id="128442"/>
    <lineage>
        <taxon>Eukaryota</taxon>
        <taxon>Fungi</taxon>
        <taxon>Dikarya</taxon>
        <taxon>Ascomycota</taxon>
        <taxon>Pezizomycotina</taxon>
        <taxon>Eurotiomycetes</taxon>
        <taxon>Eurotiomycetidae</taxon>
        <taxon>Eurotiales</taxon>
        <taxon>Trichocomaceae</taxon>
        <taxon>Talaromyces</taxon>
        <taxon>Talaromyces sect. Talaromyces</taxon>
    </lineage>
</organism>
<evidence type="ECO:0000256" key="8">
    <source>
        <dbReference type="SAM" id="Phobius"/>
    </source>
</evidence>
<gene>
    <name evidence="10" type="ORF">TCE0_033f08285</name>
</gene>
<evidence type="ECO:0000313" key="10">
    <source>
        <dbReference type="EMBL" id="GAM37939.1"/>
    </source>
</evidence>
<dbReference type="InterPro" id="IPR005828">
    <property type="entry name" value="MFS_sugar_transport-like"/>
</dbReference>
<dbReference type="GO" id="GO:0005351">
    <property type="term" value="F:carbohydrate:proton symporter activity"/>
    <property type="evidence" value="ECO:0007669"/>
    <property type="project" value="TreeGrafter"/>
</dbReference>
<keyword evidence="5 8" id="KW-1133">Transmembrane helix</keyword>
<dbReference type="Gene3D" id="1.20.1250.20">
    <property type="entry name" value="MFS general substrate transporter like domains"/>
    <property type="match status" value="1"/>
</dbReference>
<dbReference type="GO" id="GO:0016020">
    <property type="term" value="C:membrane"/>
    <property type="evidence" value="ECO:0007669"/>
    <property type="project" value="UniProtKB-SubCell"/>
</dbReference>